<protein>
    <submittedName>
        <fullName evidence="7">ABC-2 type transport system ATP-binding protein</fullName>
    </submittedName>
</protein>
<evidence type="ECO:0000256" key="3">
    <source>
        <dbReference type="ARBA" id="ARBA00022741"/>
    </source>
</evidence>
<dbReference type="Proteomes" id="UP000238312">
    <property type="component" value="Unassembled WGS sequence"/>
</dbReference>
<dbReference type="InterPro" id="IPR027417">
    <property type="entry name" value="P-loop_NTPase"/>
</dbReference>
<dbReference type="EMBL" id="PVNG01000004">
    <property type="protein sequence ID" value="PRX67402.1"/>
    <property type="molecule type" value="Genomic_DNA"/>
</dbReference>
<dbReference type="InterPro" id="IPR003593">
    <property type="entry name" value="AAA+_ATPase"/>
</dbReference>
<evidence type="ECO:0000256" key="4">
    <source>
        <dbReference type="ARBA" id="ARBA00022840"/>
    </source>
</evidence>
<dbReference type="AlphaFoldDB" id="A0A2T0N4W3"/>
<dbReference type="PROSITE" id="PS50893">
    <property type="entry name" value="ABC_TRANSPORTER_2"/>
    <property type="match status" value="1"/>
</dbReference>
<dbReference type="Pfam" id="PF00005">
    <property type="entry name" value="ABC_tran"/>
    <property type="match status" value="1"/>
</dbReference>
<dbReference type="PANTHER" id="PTHR42711">
    <property type="entry name" value="ABC TRANSPORTER ATP-BINDING PROTEIN"/>
    <property type="match status" value="1"/>
</dbReference>
<keyword evidence="2" id="KW-0813">Transport</keyword>
<dbReference type="GO" id="GO:0005886">
    <property type="term" value="C:plasma membrane"/>
    <property type="evidence" value="ECO:0007669"/>
    <property type="project" value="UniProtKB-SubCell"/>
</dbReference>
<keyword evidence="3" id="KW-0547">Nucleotide-binding</keyword>
<keyword evidence="8" id="KW-1185">Reference proteome</keyword>
<accession>A0A2T0N4W3</accession>
<evidence type="ECO:0000256" key="5">
    <source>
        <dbReference type="ARBA" id="ARBA00023251"/>
    </source>
</evidence>
<dbReference type="GO" id="GO:0016887">
    <property type="term" value="F:ATP hydrolysis activity"/>
    <property type="evidence" value="ECO:0007669"/>
    <property type="project" value="InterPro"/>
</dbReference>
<dbReference type="PROSITE" id="PS00211">
    <property type="entry name" value="ABC_TRANSPORTER_1"/>
    <property type="match status" value="1"/>
</dbReference>
<evidence type="ECO:0000256" key="2">
    <source>
        <dbReference type="ARBA" id="ARBA00022448"/>
    </source>
</evidence>
<dbReference type="InterPro" id="IPR017871">
    <property type="entry name" value="ABC_transporter-like_CS"/>
</dbReference>
<keyword evidence="4 7" id="KW-0067">ATP-binding</keyword>
<feature type="domain" description="ABC transporter" evidence="6">
    <location>
        <begin position="47"/>
        <end position="270"/>
    </location>
</feature>
<evidence type="ECO:0000259" key="6">
    <source>
        <dbReference type="PROSITE" id="PS50893"/>
    </source>
</evidence>
<dbReference type="SUPFAM" id="SSF52540">
    <property type="entry name" value="P-loop containing nucleoside triphosphate hydrolases"/>
    <property type="match status" value="1"/>
</dbReference>
<dbReference type="InterPro" id="IPR050763">
    <property type="entry name" value="ABC_transporter_ATP-binding"/>
</dbReference>
<proteinExistence type="predicted"/>
<dbReference type="Gene3D" id="3.40.50.300">
    <property type="entry name" value="P-loop containing nucleotide triphosphate hydrolases"/>
    <property type="match status" value="1"/>
</dbReference>
<dbReference type="PANTHER" id="PTHR42711:SF17">
    <property type="entry name" value="ABC TRANSPORTER ATP-BINDING PROTEIN"/>
    <property type="match status" value="1"/>
</dbReference>
<reference evidence="7 8" key="1">
    <citation type="submission" date="2018-03" db="EMBL/GenBank/DDBJ databases">
        <title>Genomic Encyclopedia of Type Strains, Phase III (KMG-III): the genomes of soil and plant-associated and newly described type strains.</title>
        <authorList>
            <person name="Whitman W."/>
        </authorList>
    </citation>
    <scope>NUCLEOTIDE SEQUENCE [LARGE SCALE GENOMIC DNA]</scope>
    <source>
        <strain evidence="7 8">CGMCC 4.7104</strain>
    </source>
</reference>
<name>A0A2T0N4W3_9ACTN</name>
<sequence length="338" mass="36011">MKPRPARRGPRRAGERMTSVIRARLTYGTTPAPTCPVRLGRMKGNALELRAVTKTYGPITALGGVDLDVGRGETVAVLGPNGAGKSTLLSIALGLRAPASGTARVLGRPPAEALRAGRVGVLPQESGLLEDVRVGELVAAVAGMYPDPPPPERALRAAGIEELARRPVGRLSGGQRQRVRFALCVAGDPELLVLDEPTVGLDVEGRRALWREIRTRTGQGRTAVFATHYLTEADDYADRIVLLAGGRVVADGSVAELKSLVGGDEVRCVLEHADPAELELLPGVRHVSVEGRAVRLRTGDPDATLRALFRGYDDVKDVRIEGVDLESAFVSLTGRRSR</sequence>
<dbReference type="CDD" id="cd03230">
    <property type="entry name" value="ABC_DR_subfamily_A"/>
    <property type="match status" value="1"/>
</dbReference>
<organism evidence="7 8">
    <name type="scientific">Nonomuraea fuscirosea</name>
    <dbReference type="NCBI Taxonomy" id="1291556"/>
    <lineage>
        <taxon>Bacteria</taxon>
        <taxon>Bacillati</taxon>
        <taxon>Actinomycetota</taxon>
        <taxon>Actinomycetes</taxon>
        <taxon>Streptosporangiales</taxon>
        <taxon>Streptosporangiaceae</taxon>
        <taxon>Nonomuraea</taxon>
    </lineage>
</organism>
<comment type="subcellular location">
    <subcellularLocation>
        <location evidence="1">Cell membrane</location>
        <topology evidence="1">Peripheral membrane protein</topology>
    </subcellularLocation>
</comment>
<dbReference type="GO" id="GO:0005524">
    <property type="term" value="F:ATP binding"/>
    <property type="evidence" value="ECO:0007669"/>
    <property type="project" value="UniProtKB-KW"/>
</dbReference>
<keyword evidence="5" id="KW-0046">Antibiotic resistance</keyword>
<dbReference type="SMART" id="SM00382">
    <property type="entry name" value="AAA"/>
    <property type="match status" value="1"/>
</dbReference>
<gene>
    <name evidence="7" type="ORF">B0I32_104158</name>
</gene>
<dbReference type="InterPro" id="IPR003439">
    <property type="entry name" value="ABC_transporter-like_ATP-bd"/>
</dbReference>
<comment type="caution">
    <text evidence="7">The sequence shown here is derived from an EMBL/GenBank/DDBJ whole genome shotgun (WGS) entry which is preliminary data.</text>
</comment>
<evidence type="ECO:0000313" key="7">
    <source>
        <dbReference type="EMBL" id="PRX67402.1"/>
    </source>
</evidence>
<evidence type="ECO:0000256" key="1">
    <source>
        <dbReference type="ARBA" id="ARBA00004202"/>
    </source>
</evidence>
<dbReference type="GO" id="GO:0046677">
    <property type="term" value="P:response to antibiotic"/>
    <property type="evidence" value="ECO:0007669"/>
    <property type="project" value="UniProtKB-KW"/>
</dbReference>
<evidence type="ECO:0000313" key="8">
    <source>
        <dbReference type="Proteomes" id="UP000238312"/>
    </source>
</evidence>